<evidence type="ECO:0000256" key="1">
    <source>
        <dbReference type="SAM" id="MobiDB-lite"/>
    </source>
</evidence>
<organism evidence="2">
    <name type="scientific">Phenylobacterium glaciei</name>
    <dbReference type="NCBI Taxonomy" id="2803784"/>
    <lineage>
        <taxon>Bacteria</taxon>
        <taxon>Pseudomonadati</taxon>
        <taxon>Pseudomonadota</taxon>
        <taxon>Alphaproteobacteria</taxon>
        <taxon>Caulobacterales</taxon>
        <taxon>Caulobacteraceae</taxon>
        <taxon>Phenylobacterium</taxon>
    </lineage>
</organism>
<dbReference type="AlphaFoldDB" id="A0A974P1I9"/>
<evidence type="ECO:0000313" key="2">
    <source>
        <dbReference type="EMBL" id="QQZ49222.1"/>
    </source>
</evidence>
<name>A0A974P1I9_9CAUL</name>
<sequence length="120" mass="13399">MRAVMANNLIFDPGQRILHYNLQANEWGDHPYQTGQIVAVGNAMRAGISTPTRWRSSNWAVMGTSSTSPATTSPWTASAGRCRCWAATPPDRPGSSRPRRRRPGRKASSRSRRWTCRSRS</sequence>
<protein>
    <submittedName>
        <fullName evidence="2">Uncharacterized protein</fullName>
    </submittedName>
</protein>
<accession>A0A974P1I9</accession>
<feature type="compositionally biased region" description="Basic residues" evidence="1">
    <location>
        <begin position="97"/>
        <end position="120"/>
    </location>
</feature>
<reference evidence="2" key="1">
    <citation type="submission" date="2021-01" db="EMBL/GenBank/DDBJ databases">
        <title>Genome sequence of Phenylobacterium sp. 20VBR1 isolated from a valley glaceir, Ny-Alesund, Svalbard.</title>
        <authorList>
            <person name="Thomas F.A."/>
            <person name="Krishnan K.P."/>
            <person name="Sinha R.K."/>
        </authorList>
    </citation>
    <scope>NUCLEOTIDE SEQUENCE</scope>
    <source>
        <strain evidence="2">20VBR1</strain>
    </source>
</reference>
<proteinExistence type="predicted"/>
<dbReference type="EMBL" id="CP068570">
    <property type="protein sequence ID" value="QQZ49222.1"/>
    <property type="molecule type" value="Genomic_DNA"/>
</dbReference>
<gene>
    <name evidence="2" type="ORF">JKL49_19150</name>
</gene>
<feature type="region of interest" description="Disordered" evidence="1">
    <location>
        <begin position="86"/>
        <end position="120"/>
    </location>
</feature>